<evidence type="ECO:0000313" key="1">
    <source>
        <dbReference type="EMBL" id="KAJ9121955.1"/>
    </source>
</evidence>
<reference evidence="1" key="1">
    <citation type="submission" date="2023-04" db="EMBL/GenBank/DDBJ databases">
        <title>Draft Genome sequencing of Naganishia species isolated from polar environments using Oxford Nanopore Technology.</title>
        <authorList>
            <person name="Leo P."/>
            <person name="Venkateswaran K."/>
        </authorList>
    </citation>
    <scope>NUCLEOTIDE SEQUENCE</scope>
    <source>
        <strain evidence="1">DBVPG 5303</strain>
    </source>
</reference>
<organism evidence="1 2">
    <name type="scientific">Naganishia onofrii</name>
    <dbReference type="NCBI Taxonomy" id="1851511"/>
    <lineage>
        <taxon>Eukaryota</taxon>
        <taxon>Fungi</taxon>
        <taxon>Dikarya</taxon>
        <taxon>Basidiomycota</taxon>
        <taxon>Agaricomycotina</taxon>
        <taxon>Tremellomycetes</taxon>
        <taxon>Filobasidiales</taxon>
        <taxon>Filobasidiaceae</taxon>
        <taxon>Naganishia</taxon>
    </lineage>
</organism>
<dbReference type="Proteomes" id="UP001234202">
    <property type="component" value="Unassembled WGS sequence"/>
</dbReference>
<sequence length="402" mass="42356">MSLIYNSLECDYPPVQEKALHAIPALCDALPYDVLEQVLLVKVAILFTKTRILSVKVRGHGYIGATNARANARLAALGGLDAETGAAACQNTDKGTLGYVDREAVAGLVLPQLWTMSMGPLLNVDQFSKFMSVIKSLGARVEREHIEHLRSVRHAEAQTASLGMQNSGWELGGGGGHESSEVDFETLVGRSSGAGTPHGGGVPAGSPSILDDPWGNDMAWLQPSRPDHPTMDTLSLQASNVPAPPRAPIPRPPTTMNGPKLNARPVPTSKFDRSAFPMDMASAAAPPTYSPSSTTPFTNTLSPLVPTPRSNGIGAASNGTTPQKGPNYNISLAPLAPTSTHTPFPAAPPSWSTTNTPSFAAPAQQPTLPPGFGSGMLQPVVKPQWKPAQGRTTDWGDFDPLK</sequence>
<comment type="caution">
    <text evidence="1">The sequence shown here is derived from an EMBL/GenBank/DDBJ whole genome shotgun (WGS) entry which is preliminary data.</text>
</comment>
<protein>
    <submittedName>
        <fullName evidence="1">Uncharacterized protein</fullName>
    </submittedName>
</protein>
<keyword evidence="2" id="KW-1185">Reference proteome</keyword>
<name>A0ACC2XEC1_9TREE</name>
<proteinExistence type="predicted"/>
<accession>A0ACC2XEC1</accession>
<gene>
    <name evidence="1" type="ORF">QFC24_004538</name>
</gene>
<dbReference type="EMBL" id="JASBWV010000016">
    <property type="protein sequence ID" value="KAJ9121955.1"/>
    <property type="molecule type" value="Genomic_DNA"/>
</dbReference>
<evidence type="ECO:0000313" key="2">
    <source>
        <dbReference type="Proteomes" id="UP001234202"/>
    </source>
</evidence>